<dbReference type="Gene3D" id="3.30.530.20">
    <property type="match status" value="1"/>
</dbReference>
<dbReference type="InterPro" id="IPR011011">
    <property type="entry name" value="Znf_FYVE_PHD"/>
</dbReference>
<evidence type="ECO:0000313" key="2">
    <source>
        <dbReference type="Proteomes" id="UP000486351"/>
    </source>
</evidence>
<dbReference type="SUPFAM" id="SSF55961">
    <property type="entry name" value="Bet v1-like"/>
    <property type="match status" value="1"/>
</dbReference>
<protein>
    <recommendedName>
        <fullName evidence="3">FYVE-type domain-containing protein</fullName>
    </recommendedName>
</protein>
<sequence length="401" mass="45161">MTKGGFFETPFQPISLSLADTKGLRDVMKTIVDASFERYVNFSGVDPNLWKPLKTKDGIQIYSSRTKQHRSPQPPYGGSVDDDSELQSLLCMGWTSCSLDDMMQNVVDSTTAVSTSRTSFTNDFSDSAMLALVEDPTVLEPYTSVVVKWMELDVRRRSIGLVKNRDYIYVEMTGAKTLPNGEQVGYHVMHSVGIPQAHSLPGKVRAKLSVCSFFRQVDKSSVSIYSMGMMDPMSDRVRQVVVPRFLKMLLSTYKCSQESKVKKLTQSLGKRYSELDNRRPSSSDNNNCITCTKRTWRLDKLSSRNNTCMICCGYICGSCKIEKKLKVPTPDMKVATKKVAFCFSCLTDVMTANESEFSFVEDSNDGPEIPRSTYHSVWSTRLPRWSLTKNDEPLADFSSTR</sequence>
<dbReference type="Proteomes" id="UP000486351">
    <property type="component" value="Unassembled WGS sequence"/>
</dbReference>
<dbReference type="EMBL" id="QXFY01000712">
    <property type="protein sequence ID" value="KAE9337325.1"/>
    <property type="molecule type" value="Genomic_DNA"/>
</dbReference>
<organism evidence="1 2">
    <name type="scientific">Phytophthora fragariae</name>
    <dbReference type="NCBI Taxonomy" id="53985"/>
    <lineage>
        <taxon>Eukaryota</taxon>
        <taxon>Sar</taxon>
        <taxon>Stramenopiles</taxon>
        <taxon>Oomycota</taxon>
        <taxon>Peronosporomycetes</taxon>
        <taxon>Peronosporales</taxon>
        <taxon>Peronosporaceae</taxon>
        <taxon>Phytophthora</taxon>
    </lineage>
</organism>
<gene>
    <name evidence="1" type="ORF">PF008_g12589</name>
</gene>
<proteinExistence type="predicted"/>
<comment type="caution">
    <text evidence="1">The sequence shown here is derived from an EMBL/GenBank/DDBJ whole genome shotgun (WGS) entry which is preliminary data.</text>
</comment>
<evidence type="ECO:0008006" key="3">
    <source>
        <dbReference type="Google" id="ProtNLM"/>
    </source>
</evidence>
<accession>A0A6G0RNB7</accession>
<dbReference type="PANTHER" id="PTHR13510">
    <property type="entry name" value="FYVE-FINGER-CONTAINING RAB5 EFFECTOR PROTEIN RABENOSYN-5-RELATED"/>
    <property type="match status" value="1"/>
</dbReference>
<reference evidence="1 2" key="1">
    <citation type="submission" date="2018-09" db="EMBL/GenBank/DDBJ databases">
        <title>Genomic investigation of the strawberry pathogen Phytophthora fragariae indicates pathogenicity is determined by transcriptional variation in three key races.</title>
        <authorList>
            <person name="Adams T.M."/>
            <person name="Armitage A.D."/>
            <person name="Sobczyk M.K."/>
            <person name="Bates H.J."/>
            <person name="Dunwell J.M."/>
            <person name="Nellist C.F."/>
            <person name="Harrison R.J."/>
        </authorList>
    </citation>
    <scope>NUCLEOTIDE SEQUENCE [LARGE SCALE GENOMIC DNA]</scope>
    <source>
        <strain evidence="1 2">NOV-77</strain>
    </source>
</reference>
<dbReference type="PANTHER" id="PTHR13510:SF44">
    <property type="entry name" value="RABENOSYN-5"/>
    <property type="match status" value="1"/>
</dbReference>
<dbReference type="SUPFAM" id="SSF57903">
    <property type="entry name" value="FYVE/PHD zinc finger"/>
    <property type="match status" value="1"/>
</dbReference>
<dbReference type="AlphaFoldDB" id="A0A6G0RNB7"/>
<name>A0A6G0RNB7_9STRA</name>
<evidence type="ECO:0000313" key="1">
    <source>
        <dbReference type="EMBL" id="KAE9337325.1"/>
    </source>
</evidence>
<dbReference type="InterPro" id="IPR052727">
    <property type="entry name" value="Rab4/Rab5_effector"/>
</dbReference>
<dbReference type="InterPro" id="IPR023393">
    <property type="entry name" value="START-like_dom_sf"/>
</dbReference>